<name>A0A9P6DXT2_9AGAM</name>
<reference evidence="2" key="1">
    <citation type="journal article" date="2020" name="Nat. Commun.">
        <title>Large-scale genome sequencing of mycorrhizal fungi provides insights into the early evolution of symbiotic traits.</title>
        <authorList>
            <person name="Miyauchi S."/>
            <person name="Kiss E."/>
            <person name="Kuo A."/>
            <person name="Drula E."/>
            <person name="Kohler A."/>
            <person name="Sanchez-Garcia M."/>
            <person name="Morin E."/>
            <person name="Andreopoulos B."/>
            <person name="Barry K.W."/>
            <person name="Bonito G."/>
            <person name="Buee M."/>
            <person name="Carver A."/>
            <person name="Chen C."/>
            <person name="Cichocki N."/>
            <person name="Clum A."/>
            <person name="Culley D."/>
            <person name="Crous P.W."/>
            <person name="Fauchery L."/>
            <person name="Girlanda M."/>
            <person name="Hayes R.D."/>
            <person name="Keri Z."/>
            <person name="LaButti K."/>
            <person name="Lipzen A."/>
            <person name="Lombard V."/>
            <person name="Magnuson J."/>
            <person name="Maillard F."/>
            <person name="Murat C."/>
            <person name="Nolan M."/>
            <person name="Ohm R.A."/>
            <person name="Pangilinan J."/>
            <person name="Pereira M.F."/>
            <person name="Perotto S."/>
            <person name="Peter M."/>
            <person name="Pfister S."/>
            <person name="Riley R."/>
            <person name="Sitrit Y."/>
            <person name="Stielow J.B."/>
            <person name="Szollosi G."/>
            <person name="Zifcakova L."/>
            <person name="Stursova M."/>
            <person name="Spatafora J.W."/>
            <person name="Tedersoo L."/>
            <person name="Vaario L.M."/>
            <person name="Yamada A."/>
            <person name="Yan M."/>
            <person name="Wang P."/>
            <person name="Xu J."/>
            <person name="Bruns T."/>
            <person name="Baldrian P."/>
            <person name="Vilgalys R."/>
            <person name="Dunand C."/>
            <person name="Henrissat B."/>
            <person name="Grigoriev I.V."/>
            <person name="Hibbett D."/>
            <person name="Nagy L.G."/>
            <person name="Martin F.M."/>
        </authorList>
    </citation>
    <scope>NUCLEOTIDE SEQUENCE</scope>
    <source>
        <strain evidence="2">UP504</strain>
    </source>
</reference>
<evidence type="ECO:0000313" key="3">
    <source>
        <dbReference type="Proteomes" id="UP000886523"/>
    </source>
</evidence>
<organism evidence="2 3">
    <name type="scientific">Hydnum rufescens UP504</name>
    <dbReference type="NCBI Taxonomy" id="1448309"/>
    <lineage>
        <taxon>Eukaryota</taxon>
        <taxon>Fungi</taxon>
        <taxon>Dikarya</taxon>
        <taxon>Basidiomycota</taxon>
        <taxon>Agaricomycotina</taxon>
        <taxon>Agaricomycetes</taxon>
        <taxon>Cantharellales</taxon>
        <taxon>Hydnaceae</taxon>
        <taxon>Hydnum</taxon>
    </lineage>
</organism>
<evidence type="ECO:0000313" key="2">
    <source>
        <dbReference type="EMBL" id="KAF9515199.1"/>
    </source>
</evidence>
<dbReference type="OrthoDB" id="2669285at2759"/>
<accession>A0A9P6DXT2</accession>
<gene>
    <name evidence="2" type="ORF">BS47DRAFT_1391737</name>
</gene>
<dbReference type="AlphaFoldDB" id="A0A9P6DXT2"/>
<proteinExistence type="predicted"/>
<feature type="region of interest" description="Disordered" evidence="1">
    <location>
        <begin position="1"/>
        <end position="90"/>
    </location>
</feature>
<protein>
    <submittedName>
        <fullName evidence="2">Uncharacterized protein</fullName>
    </submittedName>
</protein>
<keyword evidence="3" id="KW-1185">Reference proteome</keyword>
<dbReference type="Proteomes" id="UP000886523">
    <property type="component" value="Unassembled WGS sequence"/>
</dbReference>
<dbReference type="EMBL" id="MU128952">
    <property type="protein sequence ID" value="KAF9515199.1"/>
    <property type="molecule type" value="Genomic_DNA"/>
</dbReference>
<comment type="caution">
    <text evidence="2">The sequence shown here is derived from an EMBL/GenBank/DDBJ whole genome shotgun (WGS) entry which is preliminary data.</text>
</comment>
<evidence type="ECO:0000256" key="1">
    <source>
        <dbReference type="SAM" id="MobiDB-lite"/>
    </source>
</evidence>
<sequence length="126" mass="13296">MSAPSSPDLVTASPRMPGANPFESPTDPETPLRGKPIPLRKSLGSSDARRTASLSPSPVPSPTSTLRSVASANSMRPTPPLRRTAGSASTPLSTVHLSCYYQSGSDDITAFDPADKELYELWAPKT</sequence>